<evidence type="ECO:0000313" key="1">
    <source>
        <dbReference type="EMBL" id="MPW24902.1"/>
    </source>
</evidence>
<dbReference type="RefSeq" id="WP_152801853.1">
    <property type="nucleotide sequence ID" value="NZ_WHNX01000004.1"/>
</dbReference>
<gene>
    <name evidence="1" type="ORF">GC105_03740</name>
</gene>
<dbReference type="Proteomes" id="UP000440004">
    <property type="component" value="Unassembled WGS sequence"/>
</dbReference>
<dbReference type="AlphaFoldDB" id="A0A6A7K688"/>
<organism evidence="1 2">
    <name type="scientific">Alkalibaculum sporogenes</name>
    <dbReference type="NCBI Taxonomy" id="2655001"/>
    <lineage>
        <taxon>Bacteria</taxon>
        <taxon>Bacillati</taxon>
        <taxon>Bacillota</taxon>
        <taxon>Clostridia</taxon>
        <taxon>Eubacteriales</taxon>
        <taxon>Eubacteriaceae</taxon>
        <taxon>Alkalibaculum</taxon>
    </lineage>
</organism>
<evidence type="ECO:0000313" key="2">
    <source>
        <dbReference type="Proteomes" id="UP000440004"/>
    </source>
</evidence>
<accession>A0A6A7K688</accession>
<comment type="caution">
    <text evidence="1">The sequence shown here is derived from an EMBL/GenBank/DDBJ whole genome shotgun (WGS) entry which is preliminary data.</text>
</comment>
<keyword evidence="2" id="KW-1185">Reference proteome</keyword>
<proteinExistence type="predicted"/>
<dbReference type="EMBL" id="WHNX01000004">
    <property type="protein sequence ID" value="MPW24902.1"/>
    <property type="molecule type" value="Genomic_DNA"/>
</dbReference>
<sequence>MGTINDISKILSNELIQSIFSKDKIKLAEINTVMNLLVSWNIPFDIKYNESSTSRAASILIRVKLSPTTVIEHLISLEAGVTRFR</sequence>
<name>A0A6A7K688_9FIRM</name>
<protein>
    <submittedName>
        <fullName evidence="1">Uncharacterized protein</fullName>
    </submittedName>
</protein>
<reference evidence="1 2" key="1">
    <citation type="submission" date="2019-10" db="EMBL/GenBank/DDBJ databases">
        <title>Alkalibaculum tamaniensis sp.nov., a new alkaliphilic acetogen, isolated on methoxylated aromatics from a mud volcano.</title>
        <authorList>
            <person name="Khomyakova M.A."/>
            <person name="Merkel A.Y."/>
            <person name="Bonch-Osmolovskaya E.A."/>
            <person name="Slobodkin A.I."/>
        </authorList>
    </citation>
    <scope>NUCLEOTIDE SEQUENCE [LARGE SCALE GENOMIC DNA]</scope>
    <source>
        <strain evidence="1 2">M08DMB</strain>
    </source>
</reference>